<keyword evidence="3" id="KW-1185">Reference proteome</keyword>
<feature type="region of interest" description="Disordered" evidence="1">
    <location>
        <begin position="12"/>
        <end position="32"/>
    </location>
</feature>
<reference evidence="2" key="1">
    <citation type="journal article" date="2022" name="bioRxiv">
        <title>Sequencing and chromosome-scale assembly of the giantPleurodeles waltlgenome.</title>
        <authorList>
            <person name="Brown T."/>
            <person name="Elewa A."/>
            <person name="Iarovenko S."/>
            <person name="Subramanian E."/>
            <person name="Araus A.J."/>
            <person name="Petzold A."/>
            <person name="Susuki M."/>
            <person name="Suzuki K.-i.T."/>
            <person name="Hayashi T."/>
            <person name="Toyoda A."/>
            <person name="Oliveira C."/>
            <person name="Osipova E."/>
            <person name="Leigh N.D."/>
            <person name="Simon A."/>
            <person name="Yun M.H."/>
        </authorList>
    </citation>
    <scope>NUCLEOTIDE SEQUENCE</scope>
    <source>
        <strain evidence="2">20211129_DDA</strain>
        <tissue evidence="2">Liver</tissue>
    </source>
</reference>
<evidence type="ECO:0000313" key="3">
    <source>
        <dbReference type="Proteomes" id="UP001066276"/>
    </source>
</evidence>
<evidence type="ECO:0000256" key="1">
    <source>
        <dbReference type="SAM" id="MobiDB-lite"/>
    </source>
</evidence>
<comment type="caution">
    <text evidence="2">The sequence shown here is derived from an EMBL/GenBank/DDBJ whole genome shotgun (WGS) entry which is preliminary data.</text>
</comment>
<sequence>MERLHFLERLQASQESCDEAEKSKSEPVIGEEGGGINGLWAATTQSLLSLDGTDQFSVSCHSVQLGRKHWVPERGGQPSLGGPRAPGVNVALEAGFTGPTYIQIQQQLVWGQMPSALMPR</sequence>
<dbReference type="AlphaFoldDB" id="A0AAV7R4L6"/>
<name>A0AAV7R4L6_PLEWA</name>
<dbReference type="EMBL" id="JANPWB010000010">
    <property type="protein sequence ID" value="KAJ1146440.1"/>
    <property type="molecule type" value="Genomic_DNA"/>
</dbReference>
<evidence type="ECO:0000313" key="2">
    <source>
        <dbReference type="EMBL" id="KAJ1146440.1"/>
    </source>
</evidence>
<accession>A0AAV7R4L6</accession>
<organism evidence="2 3">
    <name type="scientific">Pleurodeles waltl</name>
    <name type="common">Iberian ribbed newt</name>
    <dbReference type="NCBI Taxonomy" id="8319"/>
    <lineage>
        <taxon>Eukaryota</taxon>
        <taxon>Metazoa</taxon>
        <taxon>Chordata</taxon>
        <taxon>Craniata</taxon>
        <taxon>Vertebrata</taxon>
        <taxon>Euteleostomi</taxon>
        <taxon>Amphibia</taxon>
        <taxon>Batrachia</taxon>
        <taxon>Caudata</taxon>
        <taxon>Salamandroidea</taxon>
        <taxon>Salamandridae</taxon>
        <taxon>Pleurodelinae</taxon>
        <taxon>Pleurodeles</taxon>
    </lineage>
</organism>
<proteinExistence type="predicted"/>
<gene>
    <name evidence="2" type="ORF">NDU88_012716</name>
</gene>
<protein>
    <submittedName>
        <fullName evidence="2">Uncharacterized protein</fullName>
    </submittedName>
</protein>
<dbReference type="Proteomes" id="UP001066276">
    <property type="component" value="Chromosome 6"/>
</dbReference>